<organism evidence="2 3">
    <name type="scientific">Nannochloropsis gaditana</name>
    <dbReference type="NCBI Taxonomy" id="72520"/>
    <lineage>
        <taxon>Eukaryota</taxon>
        <taxon>Sar</taxon>
        <taxon>Stramenopiles</taxon>
        <taxon>Ochrophyta</taxon>
        <taxon>Eustigmatophyceae</taxon>
        <taxon>Eustigmatales</taxon>
        <taxon>Monodopsidaceae</taxon>
        <taxon>Nannochloropsis</taxon>
    </lineage>
</organism>
<reference evidence="2 3" key="1">
    <citation type="journal article" date="2014" name="Mol. Plant">
        <title>Chromosome Scale Genome Assembly and Transcriptome Profiling of Nannochloropsis gaditana in Nitrogen Depletion.</title>
        <authorList>
            <person name="Corteggiani Carpinelli E."/>
            <person name="Telatin A."/>
            <person name="Vitulo N."/>
            <person name="Forcato C."/>
            <person name="D'Angelo M."/>
            <person name="Schiavon R."/>
            <person name="Vezzi A."/>
            <person name="Giacometti G.M."/>
            <person name="Morosinotto T."/>
            <person name="Valle G."/>
        </authorList>
    </citation>
    <scope>NUCLEOTIDE SEQUENCE [LARGE SCALE GENOMIC DNA]</scope>
    <source>
        <strain evidence="2 3">B-31</strain>
    </source>
</reference>
<name>W7TMQ9_9STRA</name>
<dbReference type="AlphaFoldDB" id="W7TMQ9"/>
<evidence type="ECO:0000256" key="1">
    <source>
        <dbReference type="SAM" id="MobiDB-lite"/>
    </source>
</evidence>
<dbReference type="Proteomes" id="UP000019335">
    <property type="component" value="Chromosome 7"/>
</dbReference>
<evidence type="ECO:0000313" key="3">
    <source>
        <dbReference type="Proteomes" id="UP000019335"/>
    </source>
</evidence>
<comment type="caution">
    <text evidence="2">The sequence shown here is derived from an EMBL/GenBank/DDBJ whole genome shotgun (WGS) entry which is preliminary data.</text>
</comment>
<feature type="compositionally biased region" description="Pro residues" evidence="1">
    <location>
        <begin position="32"/>
        <end position="46"/>
    </location>
</feature>
<evidence type="ECO:0000313" key="2">
    <source>
        <dbReference type="EMBL" id="EWM27357.1"/>
    </source>
</evidence>
<feature type="region of interest" description="Disordered" evidence="1">
    <location>
        <begin position="32"/>
        <end position="64"/>
    </location>
</feature>
<dbReference type="EMBL" id="AZIL01000482">
    <property type="protein sequence ID" value="EWM27357.1"/>
    <property type="molecule type" value="Genomic_DNA"/>
</dbReference>
<sequence length="260" mass="28337">SHVPSHPPSSLSSASTSLWPALPFPFPPLPPSVSHPPVAPPPPFLPCPLDQDSSPPPSSFASSSPAFFPPHHTSGILRLRLPFHSPPFPLPFLIIPPRHPFHSLRHLRNGRDPCVRDSHQRRCLETHLEEQWRPGQFKISNSKIHMLGGRGTVRGGFPSCPDSVFALLFLPPLFQYIVPFPRQIPPAFFSFSCLTRVGTICHAPLRSHVAPPQPSLAPYLPRPSFSPPRSSPSWARGGTSPSSRSPKLASASGFPPPPSS</sequence>
<feature type="non-terminal residue" evidence="2">
    <location>
        <position position="1"/>
    </location>
</feature>
<feature type="compositionally biased region" description="Pro residues" evidence="1">
    <location>
        <begin position="217"/>
        <end position="230"/>
    </location>
</feature>
<gene>
    <name evidence="2" type="ORF">Naga_100771g4</name>
</gene>
<accession>W7TMQ9</accession>
<keyword evidence="3" id="KW-1185">Reference proteome</keyword>
<protein>
    <submittedName>
        <fullName evidence="2">Uncharacterized protein</fullName>
    </submittedName>
</protein>
<feature type="region of interest" description="Disordered" evidence="1">
    <location>
        <begin position="217"/>
        <end position="260"/>
    </location>
</feature>
<proteinExistence type="predicted"/>